<protein>
    <submittedName>
        <fullName evidence="2">Uncharacterized protein</fullName>
    </submittedName>
</protein>
<accession>A0A1G2QQL2</accession>
<comment type="caution">
    <text evidence="2">The sequence shown here is derived from an EMBL/GenBank/DDBJ whole genome shotgun (WGS) entry which is preliminary data.</text>
</comment>
<dbReference type="EMBL" id="MHTM01000004">
    <property type="protein sequence ID" value="OHA62796.1"/>
    <property type="molecule type" value="Genomic_DNA"/>
</dbReference>
<evidence type="ECO:0000313" key="2">
    <source>
        <dbReference type="EMBL" id="OHA62796.1"/>
    </source>
</evidence>
<organism evidence="2 3">
    <name type="scientific">Candidatus Vogelbacteria bacterium RIFOXYD2_FULL_44_9</name>
    <dbReference type="NCBI Taxonomy" id="1802441"/>
    <lineage>
        <taxon>Bacteria</taxon>
        <taxon>Candidatus Vogeliibacteriota</taxon>
    </lineage>
</organism>
<gene>
    <name evidence="2" type="ORF">A2556_00105</name>
</gene>
<reference evidence="2 3" key="1">
    <citation type="journal article" date="2016" name="Nat. Commun.">
        <title>Thousands of microbial genomes shed light on interconnected biogeochemical processes in an aquifer system.</title>
        <authorList>
            <person name="Anantharaman K."/>
            <person name="Brown C.T."/>
            <person name="Hug L.A."/>
            <person name="Sharon I."/>
            <person name="Castelle C.J."/>
            <person name="Probst A.J."/>
            <person name="Thomas B.C."/>
            <person name="Singh A."/>
            <person name="Wilkins M.J."/>
            <person name="Karaoz U."/>
            <person name="Brodie E.L."/>
            <person name="Williams K.H."/>
            <person name="Hubbard S.S."/>
            <person name="Banfield J.F."/>
        </authorList>
    </citation>
    <scope>NUCLEOTIDE SEQUENCE [LARGE SCALE GENOMIC DNA]</scope>
</reference>
<keyword evidence="1" id="KW-0812">Transmembrane</keyword>
<dbReference type="AlphaFoldDB" id="A0A1G2QQL2"/>
<keyword evidence="1" id="KW-0472">Membrane</keyword>
<keyword evidence="1" id="KW-1133">Transmembrane helix</keyword>
<evidence type="ECO:0000313" key="3">
    <source>
        <dbReference type="Proteomes" id="UP000177140"/>
    </source>
</evidence>
<name>A0A1G2QQL2_9BACT</name>
<dbReference type="Proteomes" id="UP000177140">
    <property type="component" value="Unassembled WGS sequence"/>
</dbReference>
<proteinExistence type="predicted"/>
<evidence type="ECO:0000256" key="1">
    <source>
        <dbReference type="SAM" id="Phobius"/>
    </source>
</evidence>
<feature type="transmembrane region" description="Helical" evidence="1">
    <location>
        <begin position="7"/>
        <end position="25"/>
    </location>
</feature>
<sequence length="233" mass="26081">MSAKKKIGLAVFFLIAIAILAFWYVGSDYRAKQKAEDQKYYTKILQKEARSQALIAQALVNDADKNLEDFDPAGLPKRLTTKDIKTLPASSSTLQNYAVVMAQILQPFSAERVNEVETMLRALDLQSDTEAQKILANKSLYDEALGNLSKVKVPSGVVISHLKMINSLRDLSFLSAQMIDVLRNPILALQSAEVFRQRQIIFYASISEINSYLGRQGVKLSETAKVDLYFNLK</sequence>